<dbReference type="Gene3D" id="3.10.10.10">
    <property type="entry name" value="HIV Type 1 Reverse Transcriptase, subunit A, domain 1"/>
    <property type="match status" value="1"/>
</dbReference>
<evidence type="ECO:0000313" key="2">
    <source>
        <dbReference type="Proteomes" id="UP000762676"/>
    </source>
</evidence>
<dbReference type="PANTHER" id="PTHR37984">
    <property type="entry name" value="PROTEIN CBG26694"/>
    <property type="match status" value="1"/>
</dbReference>
<dbReference type="Gene3D" id="3.30.70.270">
    <property type="match status" value="1"/>
</dbReference>
<dbReference type="Proteomes" id="UP000762676">
    <property type="component" value="Unassembled WGS sequence"/>
</dbReference>
<accession>A0AAV4J7F8</accession>
<dbReference type="EMBL" id="BMAT01013632">
    <property type="protein sequence ID" value="GFS16887.1"/>
    <property type="molecule type" value="Genomic_DNA"/>
</dbReference>
<gene>
    <name evidence="1" type="ORF">ElyMa_006807900</name>
</gene>
<name>A0AAV4J7F8_9GAST</name>
<reference evidence="1 2" key="1">
    <citation type="journal article" date="2021" name="Elife">
        <title>Chloroplast acquisition without the gene transfer in kleptoplastic sea slugs, Plakobranchus ocellatus.</title>
        <authorList>
            <person name="Maeda T."/>
            <person name="Takahashi S."/>
            <person name="Yoshida T."/>
            <person name="Shimamura S."/>
            <person name="Takaki Y."/>
            <person name="Nagai Y."/>
            <person name="Toyoda A."/>
            <person name="Suzuki Y."/>
            <person name="Arimoto A."/>
            <person name="Ishii H."/>
            <person name="Satoh N."/>
            <person name="Nishiyama T."/>
            <person name="Hasebe M."/>
            <person name="Maruyama T."/>
            <person name="Minagawa J."/>
            <person name="Obokata J."/>
            <person name="Shigenobu S."/>
        </authorList>
    </citation>
    <scope>NUCLEOTIDE SEQUENCE [LARGE SCALE GENOMIC DNA]</scope>
</reference>
<dbReference type="InterPro" id="IPR043128">
    <property type="entry name" value="Rev_trsase/Diguanyl_cyclase"/>
</dbReference>
<dbReference type="SUPFAM" id="SSF56672">
    <property type="entry name" value="DNA/RNA polymerases"/>
    <property type="match status" value="1"/>
</dbReference>
<keyword evidence="2" id="KW-1185">Reference proteome</keyword>
<organism evidence="1 2">
    <name type="scientific">Elysia marginata</name>
    <dbReference type="NCBI Taxonomy" id="1093978"/>
    <lineage>
        <taxon>Eukaryota</taxon>
        <taxon>Metazoa</taxon>
        <taxon>Spiralia</taxon>
        <taxon>Lophotrochozoa</taxon>
        <taxon>Mollusca</taxon>
        <taxon>Gastropoda</taxon>
        <taxon>Heterobranchia</taxon>
        <taxon>Euthyneura</taxon>
        <taxon>Panpulmonata</taxon>
        <taxon>Sacoglossa</taxon>
        <taxon>Placobranchoidea</taxon>
        <taxon>Plakobranchidae</taxon>
        <taxon>Elysia</taxon>
    </lineage>
</organism>
<comment type="caution">
    <text evidence="1">The sequence shown here is derived from an EMBL/GenBank/DDBJ whole genome shotgun (WGS) entry which is preliminary data.</text>
</comment>
<protein>
    <submittedName>
        <fullName evidence="1">Retrovirus-related Pol polyprotein from</fullName>
    </submittedName>
</protein>
<proteinExistence type="predicted"/>
<dbReference type="AlphaFoldDB" id="A0AAV4J7F8"/>
<dbReference type="PANTHER" id="PTHR37984:SF8">
    <property type="entry name" value="CCHC-TYPE DOMAIN-CONTAINING PROTEIN"/>
    <property type="match status" value="1"/>
</dbReference>
<evidence type="ECO:0000313" key="1">
    <source>
        <dbReference type="EMBL" id="GFS16887.1"/>
    </source>
</evidence>
<dbReference type="InterPro" id="IPR050951">
    <property type="entry name" value="Retrovirus_Pol_polyprotein"/>
</dbReference>
<sequence>MQCRRIPFVFEDKAKSEIDNLVNQGILAPVTETTEWVIQMAIAEKSNGDIRICIDPQALKEALLREHFRLPTLDDVLVQLIGARIFRKLNVNLAC</sequence>
<dbReference type="InterPro" id="IPR043502">
    <property type="entry name" value="DNA/RNA_pol_sf"/>
</dbReference>